<evidence type="ECO:0000256" key="4">
    <source>
        <dbReference type="ARBA" id="ARBA00022840"/>
    </source>
</evidence>
<evidence type="ECO:0000256" key="5">
    <source>
        <dbReference type="HAMAP-Rule" id="MF_01407"/>
    </source>
</evidence>
<sequence>MPLHAEGTGTLGEYAAEHGAVAHSRSKSRDDPLSVLDEEDRIFANEDLLRIDHVPDQNKIVGRNNQIETVARRLKPTITGGTGKGTLLLGKSGSGKTLVTRYVSREVVGRGRENDVRIGRAVIDCAQRRSEVQTVIHLAKSLNEPEKTGITIPHSGIATGAYYDRLWSVIDELYDAIIVVLDEIDRLAPPDDVENVPPEEADDSKLLMQLSRAGEENDVDASITVIGISNDLKYGDRLDTRVESSFSPDEIVFPAYDANQLGDILERRRDAYREDVLTDDVIPLCSAFSAQEHGDARRAIDLFRLAGEVARDNDAAQVTENHVRVANDDAEVTRIQDLIRGCPTQAKIAIAALATMDEFSDRSAFKATEMYRVYRAFAEAIDANVLGKKRITDQLREYETLKIITMTRTSDGYREGTYLQLSLLDDSSLLLQTIGLDERCANIPIDGRMRQRIRSIVGSSH</sequence>
<comment type="function">
    <text evidence="5">Involved in regulation of DNA replication.</text>
</comment>
<dbReference type="Gene3D" id="3.40.50.300">
    <property type="entry name" value="P-loop containing nucleotide triphosphate hydrolases"/>
    <property type="match status" value="1"/>
</dbReference>
<evidence type="ECO:0000313" key="8">
    <source>
        <dbReference type="Proteomes" id="UP000010878"/>
    </source>
</evidence>
<dbReference type="InterPro" id="IPR014277">
    <property type="entry name" value="Orc1/Cdc6_arc"/>
</dbReference>
<dbReference type="PANTHER" id="PTHR10763:SF22">
    <property type="entry name" value="ORC1-TYPE DNA REPLICATION PROTEIN"/>
    <property type="match status" value="1"/>
</dbReference>
<dbReference type="InterPro" id="IPR041664">
    <property type="entry name" value="AAA_16"/>
</dbReference>
<dbReference type="InterPro" id="IPR036390">
    <property type="entry name" value="WH_DNA-bd_sf"/>
</dbReference>
<accession>L0JZG6</accession>
<dbReference type="SUPFAM" id="SSF52540">
    <property type="entry name" value="P-loop containing nucleoside triphosphate hydrolases"/>
    <property type="match status" value="1"/>
</dbReference>
<evidence type="ECO:0000256" key="3">
    <source>
        <dbReference type="ARBA" id="ARBA00022741"/>
    </source>
</evidence>
<dbReference type="HOGENOM" id="CLU_025112_2_0_2"/>
<dbReference type="InterPro" id="IPR050311">
    <property type="entry name" value="ORC1/CDC6"/>
</dbReference>
<dbReference type="PANTHER" id="PTHR10763">
    <property type="entry name" value="CELL DIVISION CONTROL PROTEIN 6-RELATED"/>
    <property type="match status" value="1"/>
</dbReference>
<dbReference type="SUPFAM" id="SSF46785">
    <property type="entry name" value="Winged helix' DNA-binding domain"/>
    <property type="match status" value="1"/>
</dbReference>
<dbReference type="NCBIfam" id="TIGR02928">
    <property type="entry name" value="orc1/cdc6 family replication initiation protein"/>
    <property type="match status" value="1"/>
</dbReference>
<dbReference type="Gene3D" id="1.10.10.10">
    <property type="entry name" value="Winged helix-like DNA-binding domain superfamily/Winged helix DNA-binding domain"/>
    <property type="match status" value="1"/>
</dbReference>
<evidence type="ECO:0000313" key="7">
    <source>
        <dbReference type="EMBL" id="AGB38427.1"/>
    </source>
</evidence>
<feature type="domain" description="AAA+ ATPase" evidence="6">
    <location>
        <begin position="82"/>
        <end position="257"/>
    </location>
</feature>
<protein>
    <recommendedName>
        <fullName evidence="5">ORC1-type DNA replication protein</fullName>
    </recommendedName>
</protein>
<dbReference type="eggNOG" id="arCOG00467">
    <property type="taxonomic scope" value="Archaea"/>
</dbReference>
<dbReference type="Pfam" id="PF22703">
    <property type="entry name" value="Cdc6_lid"/>
    <property type="match status" value="1"/>
</dbReference>
<dbReference type="Proteomes" id="UP000010878">
    <property type="component" value="Chromosome"/>
</dbReference>
<evidence type="ECO:0000259" key="6">
    <source>
        <dbReference type="SMART" id="SM00382"/>
    </source>
</evidence>
<dbReference type="Pfam" id="PF13191">
    <property type="entry name" value="AAA_16"/>
    <property type="match status" value="1"/>
</dbReference>
<dbReference type="Gene3D" id="1.10.8.60">
    <property type="match status" value="1"/>
</dbReference>
<dbReference type="EMBL" id="CP003929">
    <property type="protein sequence ID" value="AGB38427.1"/>
    <property type="molecule type" value="Genomic_DNA"/>
</dbReference>
<keyword evidence="8" id="KW-1185">Reference proteome</keyword>
<organism evidence="7 8">
    <name type="scientific">Natronococcus occultus SP4</name>
    <dbReference type="NCBI Taxonomy" id="694430"/>
    <lineage>
        <taxon>Archaea</taxon>
        <taxon>Methanobacteriati</taxon>
        <taxon>Methanobacteriota</taxon>
        <taxon>Stenosarchaea group</taxon>
        <taxon>Halobacteria</taxon>
        <taxon>Halobacteriales</taxon>
        <taxon>Natrialbaceae</taxon>
        <taxon>Natronococcus</taxon>
    </lineage>
</organism>
<dbReference type="Pfam" id="PF09079">
    <property type="entry name" value="WHD_Cdc6"/>
    <property type="match status" value="1"/>
</dbReference>
<proteinExistence type="inferred from homology"/>
<dbReference type="GO" id="GO:0006260">
    <property type="term" value="P:DNA replication"/>
    <property type="evidence" value="ECO:0007669"/>
    <property type="project" value="UniProtKB-UniRule"/>
</dbReference>
<keyword evidence="2 5" id="KW-0235">DNA replication</keyword>
<name>L0JZG6_9EURY</name>
<dbReference type="InterPro" id="IPR055237">
    <property type="entry name" value="Cdc6_lid"/>
</dbReference>
<feature type="binding site" evidence="5">
    <location>
        <position position="256"/>
    </location>
    <ligand>
        <name>ATP</name>
        <dbReference type="ChEBI" id="CHEBI:30616"/>
    </ligand>
</feature>
<dbReference type="GO" id="GO:0005524">
    <property type="term" value="F:ATP binding"/>
    <property type="evidence" value="ECO:0007669"/>
    <property type="project" value="UniProtKB-UniRule"/>
</dbReference>
<dbReference type="InterPro" id="IPR003593">
    <property type="entry name" value="AAA+_ATPase"/>
</dbReference>
<keyword evidence="3 5" id="KW-0547">Nucleotide-binding</keyword>
<dbReference type="FunFam" id="1.10.8.60:FF:000073">
    <property type="entry name" value="ORC1-type DNA replication protein"/>
    <property type="match status" value="1"/>
</dbReference>
<dbReference type="AlphaFoldDB" id="L0JZG6"/>
<comment type="similarity">
    <text evidence="1 5">Belongs to the CDC6/cdc18 family.</text>
</comment>
<dbReference type="SMART" id="SM00382">
    <property type="entry name" value="AAA"/>
    <property type="match status" value="1"/>
</dbReference>
<dbReference type="HAMAP" id="MF_01407">
    <property type="entry name" value="ORC1_type_DNA_replic_protein"/>
    <property type="match status" value="1"/>
</dbReference>
<dbReference type="InterPro" id="IPR015163">
    <property type="entry name" value="Cdc6_C"/>
</dbReference>
<evidence type="ECO:0000256" key="1">
    <source>
        <dbReference type="ARBA" id="ARBA00006184"/>
    </source>
</evidence>
<evidence type="ECO:0000256" key="2">
    <source>
        <dbReference type="ARBA" id="ARBA00022705"/>
    </source>
</evidence>
<dbReference type="RefSeq" id="WP_015321867.1">
    <property type="nucleotide sequence ID" value="NC_019974.1"/>
</dbReference>
<keyword evidence="4 5" id="KW-0067">ATP-binding</keyword>
<dbReference type="GeneID" id="14404452"/>
<feature type="binding site" evidence="5">
    <location>
        <begin position="94"/>
        <end position="98"/>
    </location>
    <ligand>
        <name>ATP</name>
        <dbReference type="ChEBI" id="CHEBI:30616"/>
    </ligand>
</feature>
<dbReference type="InterPro" id="IPR036388">
    <property type="entry name" value="WH-like_DNA-bd_sf"/>
</dbReference>
<dbReference type="KEGG" id="nou:Natoc_2665"/>
<dbReference type="OrthoDB" id="195574at2157"/>
<gene>
    <name evidence="7" type="ORF">Natoc_2665</name>
</gene>
<dbReference type="STRING" id="694430.Natoc_2665"/>
<dbReference type="InterPro" id="IPR027417">
    <property type="entry name" value="P-loop_NTPase"/>
</dbReference>
<reference evidence="7 8" key="1">
    <citation type="submission" date="2012-11" db="EMBL/GenBank/DDBJ databases">
        <title>FINISHED of Natronococcus occultus SP4, DSM 3396.</title>
        <authorList>
            <consortium name="DOE Joint Genome Institute"/>
            <person name="Eisen J."/>
            <person name="Huntemann M."/>
            <person name="Wei C.-L."/>
            <person name="Han J."/>
            <person name="Detter J.C."/>
            <person name="Han C."/>
            <person name="Tapia R."/>
            <person name="Chen A."/>
            <person name="Kyrpides N."/>
            <person name="Mavromatis K."/>
            <person name="Markowitz V."/>
            <person name="Szeto E."/>
            <person name="Ivanova N."/>
            <person name="Mikhailova N."/>
            <person name="Ovchinnikova G."/>
            <person name="Pagani I."/>
            <person name="Pati A."/>
            <person name="Goodwin L."/>
            <person name="Nordberg H.P."/>
            <person name="Cantor M.N."/>
            <person name="Hua S.X."/>
            <person name="Woyke T."/>
            <person name="Eisen J."/>
            <person name="Klenk H.-P."/>
            <person name="Klenk H.-P."/>
        </authorList>
    </citation>
    <scope>NUCLEOTIDE SEQUENCE [LARGE SCALE GENOMIC DNA]</scope>
    <source>
        <strain evidence="7 8">SP4</strain>
    </source>
</reference>
<feature type="binding site" evidence="5">
    <location>
        <position position="268"/>
    </location>
    <ligand>
        <name>ATP</name>
        <dbReference type="ChEBI" id="CHEBI:30616"/>
    </ligand>
</feature>